<dbReference type="EMBL" id="QLTT01000014">
    <property type="protein sequence ID" value="RAS59517.1"/>
    <property type="molecule type" value="Genomic_DNA"/>
</dbReference>
<gene>
    <name evidence="1" type="ORF">C8D87_114129</name>
</gene>
<accession>A0ABX9DWI5</accession>
<organism evidence="1 2">
    <name type="scientific">Lentzea atacamensis</name>
    <dbReference type="NCBI Taxonomy" id="531938"/>
    <lineage>
        <taxon>Bacteria</taxon>
        <taxon>Bacillati</taxon>
        <taxon>Actinomycetota</taxon>
        <taxon>Actinomycetes</taxon>
        <taxon>Pseudonocardiales</taxon>
        <taxon>Pseudonocardiaceae</taxon>
        <taxon>Lentzea</taxon>
    </lineage>
</organism>
<sequence length="137" mass="15681">MSKQHKNVVCLAQRRAAADAKTDARARYERWSATIDLWRQGYLRTTRERARLGDATVAPQYWHFLPQNVRTHLERSGQLEEEVPGLSMSEWLAWDRRYRADVTASGVYEQNIRRTLRSMRLARQTNGGGHGAVAAAA</sequence>
<keyword evidence="2" id="KW-1185">Reference proteome</keyword>
<comment type="caution">
    <text evidence="1">The sequence shown here is derived from an EMBL/GenBank/DDBJ whole genome shotgun (WGS) entry which is preliminary data.</text>
</comment>
<evidence type="ECO:0000313" key="2">
    <source>
        <dbReference type="Proteomes" id="UP000248714"/>
    </source>
</evidence>
<dbReference type="RefSeq" id="WP_112231988.1">
    <property type="nucleotide sequence ID" value="NZ_QLTT01000014.1"/>
</dbReference>
<reference evidence="1 2" key="1">
    <citation type="submission" date="2018-06" db="EMBL/GenBank/DDBJ databases">
        <title>Genomic Encyclopedia of Type Strains, Phase IV (KMG-IV): sequencing the most valuable type-strain genomes for metagenomic binning, comparative biology and taxonomic classification.</title>
        <authorList>
            <person name="Goeker M."/>
        </authorList>
    </citation>
    <scope>NUCLEOTIDE SEQUENCE [LARGE SCALE GENOMIC DNA]</scope>
    <source>
        <strain evidence="1 2">DSM 45479</strain>
    </source>
</reference>
<evidence type="ECO:0000313" key="1">
    <source>
        <dbReference type="EMBL" id="RAS59517.1"/>
    </source>
</evidence>
<proteinExistence type="predicted"/>
<dbReference type="Proteomes" id="UP000248714">
    <property type="component" value="Unassembled WGS sequence"/>
</dbReference>
<protein>
    <submittedName>
        <fullName evidence="1">Uncharacterized protein</fullName>
    </submittedName>
</protein>
<name>A0ABX9DWI5_9PSEU</name>